<dbReference type="RefSeq" id="WP_209811702.1">
    <property type="nucleotide sequence ID" value="NZ_JAGGKT010000012.1"/>
</dbReference>
<accession>A0ABS4GTT9</accession>
<keyword evidence="5" id="KW-1185">Reference proteome</keyword>
<dbReference type="InterPro" id="IPR014189">
    <property type="entry name" value="Quinone_OxRdtase_PIG3"/>
</dbReference>
<keyword evidence="1" id="KW-0521">NADP</keyword>
<dbReference type="InterPro" id="IPR020843">
    <property type="entry name" value="ER"/>
</dbReference>
<dbReference type="Gene3D" id="3.40.50.720">
    <property type="entry name" value="NAD(P)-binding Rossmann-like Domain"/>
    <property type="match status" value="1"/>
</dbReference>
<organism evidence="4 5">
    <name type="scientific">Ammoniphilus resinae</name>
    <dbReference type="NCBI Taxonomy" id="861532"/>
    <lineage>
        <taxon>Bacteria</taxon>
        <taxon>Bacillati</taxon>
        <taxon>Bacillota</taxon>
        <taxon>Bacilli</taxon>
        <taxon>Bacillales</taxon>
        <taxon>Paenibacillaceae</taxon>
        <taxon>Aneurinibacillus group</taxon>
        <taxon>Ammoniphilus</taxon>
    </lineage>
</organism>
<dbReference type="PANTHER" id="PTHR48106">
    <property type="entry name" value="QUINONE OXIDOREDUCTASE PIG3-RELATED"/>
    <property type="match status" value="1"/>
</dbReference>
<dbReference type="InterPro" id="IPR013154">
    <property type="entry name" value="ADH-like_N"/>
</dbReference>
<gene>
    <name evidence="4" type="ORF">J2Z37_003708</name>
</gene>
<dbReference type="Gene3D" id="3.90.180.10">
    <property type="entry name" value="Medium-chain alcohol dehydrogenases, catalytic domain"/>
    <property type="match status" value="1"/>
</dbReference>
<dbReference type="PANTHER" id="PTHR48106:SF18">
    <property type="entry name" value="QUINONE OXIDOREDUCTASE PIG3"/>
    <property type="match status" value="1"/>
</dbReference>
<evidence type="ECO:0000313" key="5">
    <source>
        <dbReference type="Proteomes" id="UP001519343"/>
    </source>
</evidence>
<dbReference type="InterPro" id="IPR036291">
    <property type="entry name" value="NAD(P)-bd_dom_sf"/>
</dbReference>
<comment type="caution">
    <text evidence="4">The sequence shown here is derived from an EMBL/GenBank/DDBJ whole genome shotgun (WGS) entry which is preliminary data.</text>
</comment>
<dbReference type="EMBL" id="JAGGKT010000012">
    <property type="protein sequence ID" value="MBP1933695.1"/>
    <property type="molecule type" value="Genomic_DNA"/>
</dbReference>
<evidence type="ECO:0000256" key="1">
    <source>
        <dbReference type="ARBA" id="ARBA00022857"/>
    </source>
</evidence>
<dbReference type="Pfam" id="PF08240">
    <property type="entry name" value="ADH_N"/>
    <property type="match status" value="1"/>
</dbReference>
<dbReference type="InterPro" id="IPR013149">
    <property type="entry name" value="ADH-like_C"/>
</dbReference>
<proteinExistence type="predicted"/>
<protein>
    <submittedName>
        <fullName evidence="4">PIG3 family NAD(P)H quinone oxidoreductase</fullName>
    </submittedName>
</protein>
<dbReference type="Pfam" id="PF00107">
    <property type="entry name" value="ADH_zinc_N"/>
    <property type="match status" value="1"/>
</dbReference>
<dbReference type="SUPFAM" id="SSF51735">
    <property type="entry name" value="NAD(P)-binding Rossmann-fold domains"/>
    <property type="match status" value="1"/>
</dbReference>
<evidence type="ECO:0000259" key="3">
    <source>
        <dbReference type="SMART" id="SM00829"/>
    </source>
</evidence>
<name>A0ABS4GTT9_9BACL</name>
<reference evidence="4 5" key="1">
    <citation type="submission" date="2021-03" db="EMBL/GenBank/DDBJ databases">
        <title>Genomic Encyclopedia of Type Strains, Phase IV (KMG-IV): sequencing the most valuable type-strain genomes for metagenomic binning, comparative biology and taxonomic classification.</title>
        <authorList>
            <person name="Goeker M."/>
        </authorList>
    </citation>
    <scope>NUCLEOTIDE SEQUENCE [LARGE SCALE GENOMIC DNA]</scope>
    <source>
        <strain evidence="4 5">DSM 24738</strain>
    </source>
</reference>
<dbReference type="SMART" id="SM00829">
    <property type="entry name" value="PKS_ER"/>
    <property type="match status" value="1"/>
</dbReference>
<dbReference type="NCBIfam" id="TIGR02824">
    <property type="entry name" value="quinone_pig3"/>
    <property type="match status" value="1"/>
</dbReference>
<dbReference type="SUPFAM" id="SSF50129">
    <property type="entry name" value="GroES-like"/>
    <property type="match status" value="1"/>
</dbReference>
<dbReference type="CDD" id="cd05276">
    <property type="entry name" value="p53_inducible_oxidoreductase"/>
    <property type="match status" value="1"/>
</dbReference>
<sequence length="329" mass="35697">MKAVLMNGFGGTEVLSLGNTSDPVIDEQDLLVRVRATALNRADLLQRRGMYPPPKGASEILGLEMAGVVVKVGNGVQGWKVGDRVCSLLPGGGYAELVSIPAGMAMRIPENLSFEEGAAIPEVFLTAYLNLFWLGNLHANQKVLVHAGASGVGTAAIQLIREAGAGSWVTAGSQEKIERCLELGAVSGWNYHNGSFLPWIREETKQEGVDIIFDFIGEPYFVDNLKSLAMDGRLIIIGTMGGAKVGELNLSQVLSRRLQIIGTALRSRSPEDKIRLTKEFADFALPRFSDGRMRPIIDTVFDWEDVAKAHAYMESNANVGKIILRVNES</sequence>
<evidence type="ECO:0000313" key="4">
    <source>
        <dbReference type="EMBL" id="MBP1933695.1"/>
    </source>
</evidence>
<feature type="domain" description="Enoyl reductase (ER)" evidence="3">
    <location>
        <begin position="10"/>
        <end position="324"/>
    </location>
</feature>
<evidence type="ECO:0000256" key="2">
    <source>
        <dbReference type="ARBA" id="ARBA00023002"/>
    </source>
</evidence>
<dbReference type="Proteomes" id="UP001519343">
    <property type="component" value="Unassembled WGS sequence"/>
</dbReference>
<dbReference type="InterPro" id="IPR011032">
    <property type="entry name" value="GroES-like_sf"/>
</dbReference>
<keyword evidence="2" id="KW-0560">Oxidoreductase</keyword>